<dbReference type="PANTHER" id="PTHR10783">
    <property type="entry name" value="XENOTROPIC AND POLYTROPIC RETROVIRUS RECEPTOR 1-RELATED"/>
    <property type="match status" value="1"/>
</dbReference>
<dbReference type="GO" id="GO:0006817">
    <property type="term" value="P:phosphate ion transport"/>
    <property type="evidence" value="ECO:0007669"/>
    <property type="project" value="TreeGrafter"/>
</dbReference>
<evidence type="ECO:0000256" key="1">
    <source>
        <dbReference type="ARBA" id="ARBA00004141"/>
    </source>
</evidence>
<feature type="transmembrane region" description="Helical" evidence="5">
    <location>
        <begin position="131"/>
        <end position="151"/>
    </location>
</feature>
<dbReference type="GO" id="GO:0000822">
    <property type="term" value="F:inositol hexakisphosphate binding"/>
    <property type="evidence" value="ECO:0007669"/>
    <property type="project" value="TreeGrafter"/>
</dbReference>
<dbReference type="GO" id="GO:0005794">
    <property type="term" value="C:Golgi apparatus"/>
    <property type="evidence" value="ECO:0007669"/>
    <property type="project" value="TreeGrafter"/>
</dbReference>
<name>A0A8H8DJF2_9FUNG</name>
<dbReference type="Proteomes" id="UP000673691">
    <property type="component" value="Unassembled WGS sequence"/>
</dbReference>
<dbReference type="Pfam" id="PF03124">
    <property type="entry name" value="EXS"/>
    <property type="match status" value="1"/>
</dbReference>
<proteinExistence type="predicted"/>
<dbReference type="EMBL" id="JAEFCI010004875">
    <property type="protein sequence ID" value="KAG5460673.1"/>
    <property type="molecule type" value="Genomic_DNA"/>
</dbReference>
<dbReference type="OrthoDB" id="9970435at2759"/>
<keyword evidence="4 5" id="KW-0472">Membrane</keyword>
<evidence type="ECO:0000313" key="7">
    <source>
        <dbReference type="EMBL" id="KAG5460673.1"/>
    </source>
</evidence>
<dbReference type="GO" id="GO:0005886">
    <property type="term" value="C:plasma membrane"/>
    <property type="evidence" value="ECO:0007669"/>
    <property type="project" value="TreeGrafter"/>
</dbReference>
<keyword evidence="8" id="KW-1185">Reference proteome</keyword>
<dbReference type="PANTHER" id="PTHR10783:SF103">
    <property type="entry name" value="SOLUTE CARRIER FAMILY 53 MEMBER 1"/>
    <property type="match status" value="1"/>
</dbReference>
<evidence type="ECO:0000259" key="6">
    <source>
        <dbReference type="PROSITE" id="PS51380"/>
    </source>
</evidence>
<reference evidence="7 8" key="1">
    <citation type="journal article" name="Sci. Rep.">
        <title>Genome-scale phylogenetic analyses confirm Olpidium as the closest living zoosporic fungus to the non-flagellated, terrestrial fungi.</title>
        <authorList>
            <person name="Chang Y."/>
            <person name="Rochon D."/>
            <person name="Sekimoto S."/>
            <person name="Wang Y."/>
            <person name="Chovatia M."/>
            <person name="Sandor L."/>
            <person name="Salamov A."/>
            <person name="Grigoriev I.V."/>
            <person name="Stajich J.E."/>
            <person name="Spatafora J.W."/>
        </authorList>
    </citation>
    <scope>NUCLEOTIDE SEQUENCE [LARGE SCALE GENOMIC DNA]</scope>
    <source>
        <strain evidence="7">S191</strain>
    </source>
</reference>
<sequence>TVEFRDFFITDELNSLVYFFVSLQTFSCTYSHNWATDVERPCTVQFSWVTPFVSMLPGVWRTLQCLRRYRDTRQAFPHLVNAGKYTTSITVVLFSAAMTLSDQAELFGTDGGKRHEVIPILRPPGIFAVKVVWIVLSVIATVYTYCWDIFMDWGLGDRRSRNPMLRDQLVYSSKKVCKKRETAILTGAAPAFPRCR</sequence>
<comment type="caution">
    <text evidence="7">The sequence shown here is derived from an EMBL/GenBank/DDBJ whole genome shotgun (WGS) entry which is preliminary data.</text>
</comment>
<evidence type="ECO:0000313" key="8">
    <source>
        <dbReference type="Proteomes" id="UP000673691"/>
    </source>
</evidence>
<protein>
    <submittedName>
        <fullName evidence="7">EXS family-domain-containing protein</fullName>
    </submittedName>
</protein>
<evidence type="ECO:0000256" key="5">
    <source>
        <dbReference type="SAM" id="Phobius"/>
    </source>
</evidence>
<keyword evidence="2 5" id="KW-0812">Transmembrane</keyword>
<dbReference type="AlphaFoldDB" id="A0A8H8DJF2"/>
<gene>
    <name evidence="7" type="ORF">BJ554DRAFT_7247</name>
</gene>
<evidence type="ECO:0000256" key="3">
    <source>
        <dbReference type="ARBA" id="ARBA00022989"/>
    </source>
</evidence>
<keyword evidence="3 5" id="KW-1133">Transmembrane helix</keyword>
<dbReference type="GO" id="GO:0016036">
    <property type="term" value="P:cellular response to phosphate starvation"/>
    <property type="evidence" value="ECO:0007669"/>
    <property type="project" value="TreeGrafter"/>
</dbReference>
<organism evidence="7 8">
    <name type="scientific">Olpidium bornovanus</name>
    <dbReference type="NCBI Taxonomy" id="278681"/>
    <lineage>
        <taxon>Eukaryota</taxon>
        <taxon>Fungi</taxon>
        <taxon>Fungi incertae sedis</taxon>
        <taxon>Olpidiomycota</taxon>
        <taxon>Olpidiomycotina</taxon>
        <taxon>Olpidiomycetes</taxon>
        <taxon>Olpidiales</taxon>
        <taxon>Olpidiaceae</taxon>
        <taxon>Olpidium</taxon>
    </lineage>
</organism>
<feature type="non-terminal residue" evidence="7">
    <location>
        <position position="1"/>
    </location>
</feature>
<dbReference type="InterPro" id="IPR004342">
    <property type="entry name" value="EXS_C"/>
</dbReference>
<evidence type="ECO:0000256" key="2">
    <source>
        <dbReference type="ARBA" id="ARBA00022692"/>
    </source>
</evidence>
<evidence type="ECO:0000256" key="4">
    <source>
        <dbReference type="ARBA" id="ARBA00023136"/>
    </source>
</evidence>
<dbReference type="PROSITE" id="PS51380">
    <property type="entry name" value="EXS"/>
    <property type="match status" value="1"/>
</dbReference>
<feature type="domain" description="EXS" evidence="6">
    <location>
        <begin position="41"/>
        <end position="196"/>
    </location>
</feature>
<accession>A0A8H8DJF2</accession>
<comment type="subcellular location">
    <subcellularLocation>
        <location evidence="1">Membrane</location>
        <topology evidence="1">Multi-pass membrane protein</topology>
    </subcellularLocation>
</comment>